<sequence>MESGLVSRGKGDSFILPCPFNQEGGSRGQTRDREPGRCRRATAGILSALEQCKPEDAPSGYSQLPWEPITMDVKGVVFSASPDKAPGRDGLPARAWRELWPATNSRKSFLSRSRRGVSRE</sequence>
<organism evidence="2 3">
    <name type="scientific">Decorospora gaudefroyi</name>
    <dbReference type="NCBI Taxonomy" id="184978"/>
    <lineage>
        <taxon>Eukaryota</taxon>
        <taxon>Fungi</taxon>
        <taxon>Dikarya</taxon>
        <taxon>Ascomycota</taxon>
        <taxon>Pezizomycotina</taxon>
        <taxon>Dothideomycetes</taxon>
        <taxon>Pleosporomycetidae</taxon>
        <taxon>Pleosporales</taxon>
        <taxon>Pleosporineae</taxon>
        <taxon>Pleosporaceae</taxon>
        <taxon>Decorospora</taxon>
    </lineage>
</organism>
<evidence type="ECO:0000313" key="3">
    <source>
        <dbReference type="Proteomes" id="UP000800040"/>
    </source>
</evidence>
<reference evidence="2" key="1">
    <citation type="submission" date="2020-01" db="EMBL/GenBank/DDBJ databases">
        <authorList>
            <consortium name="DOE Joint Genome Institute"/>
            <person name="Haridas S."/>
            <person name="Albert R."/>
            <person name="Binder M."/>
            <person name="Bloem J."/>
            <person name="Labutti K."/>
            <person name="Salamov A."/>
            <person name="Andreopoulos B."/>
            <person name="Baker S.E."/>
            <person name="Barry K."/>
            <person name="Bills G."/>
            <person name="Bluhm B.H."/>
            <person name="Cannon C."/>
            <person name="Castanera R."/>
            <person name="Culley D.E."/>
            <person name="Daum C."/>
            <person name="Ezra D."/>
            <person name="Gonzalez J.B."/>
            <person name="Henrissat B."/>
            <person name="Kuo A."/>
            <person name="Liang C."/>
            <person name="Lipzen A."/>
            <person name="Lutzoni F."/>
            <person name="Magnuson J."/>
            <person name="Mondo S."/>
            <person name="Nolan M."/>
            <person name="Ohm R."/>
            <person name="Pangilinan J."/>
            <person name="Park H.-J."/>
            <person name="Ramirez L."/>
            <person name="Alfaro M."/>
            <person name="Sun H."/>
            <person name="Tritt A."/>
            <person name="Yoshinaga Y."/>
            <person name="Zwiers L.-H."/>
            <person name="Turgeon B.G."/>
            <person name="Goodwin S.B."/>
            <person name="Spatafora J.W."/>
            <person name="Crous P.W."/>
            <person name="Grigoriev I.V."/>
        </authorList>
    </citation>
    <scope>NUCLEOTIDE SEQUENCE</scope>
    <source>
        <strain evidence="2">P77</strain>
    </source>
</reference>
<dbReference type="Proteomes" id="UP000800040">
    <property type="component" value="Unassembled WGS sequence"/>
</dbReference>
<keyword evidence="3" id="KW-1185">Reference proteome</keyword>
<accession>A0A6A5JZP4</accession>
<dbReference type="EMBL" id="ML975457">
    <property type="protein sequence ID" value="KAF1829230.1"/>
    <property type="molecule type" value="Genomic_DNA"/>
</dbReference>
<dbReference type="OrthoDB" id="3261222at2759"/>
<dbReference type="AlphaFoldDB" id="A0A6A5JZP4"/>
<name>A0A6A5JZP4_9PLEO</name>
<evidence type="ECO:0000256" key="1">
    <source>
        <dbReference type="SAM" id="MobiDB-lite"/>
    </source>
</evidence>
<proteinExistence type="predicted"/>
<feature type="region of interest" description="Disordered" evidence="1">
    <location>
        <begin position="1"/>
        <end position="36"/>
    </location>
</feature>
<gene>
    <name evidence="2" type="ORF">BDW02DRAFT_177527</name>
</gene>
<evidence type="ECO:0000313" key="2">
    <source>
        <dbReference type="EMBL" id="KAF1829230.1"/>
    </source>
</evidence>
<protein>
    <submittedName>
        <fullName evidence="2">Uncharacterized protein</fullName>
    </submittedName>
</protein>